<comment type="function">
    <text evidence="5">Zinc chaperone that directly transfers zinc cofactor to target proteins, thereby activating them. Zinc is transferred from the CXCC motif in the GTPase domain to the zinc binding site in target proteins in a process requiring GTP hydrolysis.</text>
</comment>
<dbReference type="CDD" id="cd03112">
    <property type="entry name" value="CobW-like"/>
    <property type="match status" value="1"/>
</dbReference>
<organism evidence="9 10">
    <name type="scientific">Pseudaminobacter soli</name>
    <name type="common">ex Li et al. 2025</name>
    <dbReference type="NCBI Taxonomy" id="1295366"/>
    <lineage>
        <taxon>Bacteria</taxon>
        <taxon>Pseudomonadati</taxon>
        <taxon>Pseudomonadota</taxon>
        <taxon>Alphaproteobacteria</taxon>
        <taxon>Hyphomicrobiales</taxon>
        <taxon>Phyllobacteriaceae</taxon>
        <taxon>Pseudaminobacter</taxon>
    </lineage>
</organism>
<dbReference type="InterPro" id="IPR011629">
    <property type="entry name" value="CobW-like_C"/>
</dbReference>
<evidence type="ECO:0000256" key="6">
    <source>
        <dbReference type="ARBA" id="ARBA00049117"/>
    </source>
</evidence>
<dbReference type="GO" id="GO:0016787">
    <property type="term" value="F:hydrolase activity"/>
    <property type="evidence" value="ECO:0007669"/>
    <property type="project" value="UniProtKB-KW"/>
</dbReference>
<keyword evidence="1" id="KW-0547">Nucleotide-binding</keyword>
<dbReference type="InterPro" id="IPR051316">
    <property type="entry name" value="Zinc-reg_GTPase_activator"/>
</dbReference>
<evidence type="ECO:0000256" key="4">
    <source>
        <dbReference type="ARBA" id="ARBA00034320"/>
    </source>
</evidence>
<comment type="catalytic activity">
    <reaction evidence="6">
        <text>GTP + H2O = GDP + phosphate + H(+)</text>
        <dbReference type="Rhea" id="RHEA:19669"/>
        <dbReference type="ChEBI" id="CHEBI:15377"/>
        <dbReference type="ChEBI" id="CHEBI:15378"/>
        <dbReference type="ChEBI" id="CHEBI:37565"/>
        <dbReference type="ChEBI" id="CHEBI:43474"/>
        <dbReference type="ChEBI" id="CHEBI:58189"/>
    </reaction>
    <physiologicalReaction direction="left-to-right" evidence="6">
        <dbReference type="Rhea" id="RHEA:19670"/>
    </physiologicalReaction>
</comment>
<keyword evidence="10" id="KW-1185">Reference proteome</keyword>
<dbReference type="Pfam" id="PF02492">
    <property type="entry name" value="cobW"/>
    <property type="match status" value="1"/>
</dbReference>
<keyword evidence="2" id="KW-0378">Hydrolase</keyword>
<dbReference type="PANTHER" id="PTHR13748">
    <property type="entry name" value="COBW-RELATED"/>
    <property type="match status" value="1"/>
</dbReference>
<dbReference type="Proteomes" id="UP000240653">
    <property type="component" value="Unassembled WGS sequence"/>
</dbReference>
<proteinExistence type="inferred from homology"/>
<dbReference type="PANTHER" id="PTHR13748:SF62">
    <property type="entry name" value="COBW DOMAIN-CONTAINING PROTEIN"/>
    <property type="match status" value="1"/>
</dbReference>
<dbReference type="RefSeq" id="WP_106725283.1">
    <property type="nucleotide sequence ID" value="NZ_PXYL01000008.1"/>
</dbReference>
<dbReference type="SUPFAM" id="SSF90002">
    <property type="entry name" value="Hypothetical protein YjiA, C-terminal domain"/>
    <property type="match status" value="1"/>
</dbReference>
<evidence type="ECO:0000256" key="7">
    <source>
        <dbReference type="SAM" id="MobiDB-lite"/>
    </source>
</evidence>
<comment type="similarity">
    <text evidence="4">Belongs to the SIMIBI class G3E GTPase family. ZNG1 subfamily.</text>
</comment>
<dbReference type="GO" id="GO:0000166">
    <property type="term" value="F:nucleotide binding"/>
    <property type="evidence" value="ECO:0007669"/>
    <property type="project" value="UniProtKB-KW"/>
</dbReference>
<dbReference type="OrthoDB" id="9808822at2"/>
<evidence type="ECO:0000313" key="9">
    <source>
        <dbReference type="EMBL" id="PSJ59396.1"/>
    </source>
</evidence>
<keyword evidence="3" id="KW-0143">Chaperone</keyword>
<dbReference type="Gene3D" id="3.30.1220.10">
    <property type="entry name" value="CobW-like, C-terminal domain"/>
    <property type="match status" value="1"/>
</dbReference>
<reference evidence="9 10" key="1">
    <citation type="submission" date="2018-03" db="EMBL/GenBank/DDBJ databases">
        <title>The draft genome of Mesorhizobium soli JCM 19897.</title>
        <authorList>
            <person name="Li L."/>
            <person name="Liu L."/>
            <person name="Liang L."/>
            <person name="Wang T."/>
            <person name="Zhang X."/>
        </authorList>
    </citation>
    <scope>NUCLEOTIDE SEQUENCE [LARGE SCALE GENOMIC DNA]</scope>
    <source>
        <strain evidence="9 10">JCM 19897</strain>
    </source>
</reference>
<sequence length="377" mass="41274">MQNLYPIPVSVLTGFLGAGKTTLLNRLLKDPALADTAVIINEFGDVAIDHLLVEQASDGIIELSDGCLCCTVRGELVDTLADLIDRLQTGRIAKLKRVIIETTGLADPAPVLQSIMGHPALVQAFRLDGVVTLVDAVNGRATLDAHVEAVKQAAVADRLVITKADLLGDPAELAELKARLGRINPSAPILDVNETGAAALFECGLYNPETKTADVRRWLGEEAAHADHHHHHHHHDGHNHHDHDHDHAHHHHHDARVRSFSLVHEGPVPFGAIEMFLDLLRSTHGERLLRMKGVIELAEDPSRPLVVHGVQKILHPPARLPFWPDARRGTRLVLITMDMPEDYVRRLFAAITNQPAIDTPDRAAVEDNPLAIAGMPR</sequence>
<dbReference type="InterPro" id="IPR036627">
    <property type="entry name" value="CobW-likC_sf"/>
</dbReference>
<evidence type="ECO:0000256" key="3">
    <source>
        <dbReference type="ARBA" id="ARBA00023186"/>
    </source>
</evidence>
<evidence type="ECO:0000256" key="5">
    <source>
        <dbReference type="ARBA" id="ARBA00045658"/>
    </source>
</evidence>
<dbReference type="Gene3D" id="3.40.50.300">
    <property type="entry name" value="P-loop containing nucleotide triphosphate hydrolases"/>
    <property type="match status" value="1"/>
</dbReference>
<evidence type="ECO:0000259" key="8">
    <source>
        <dbReference type="SMART" id="SM00833"/>
    </source>
</evidence>
<evidence type="ECO:0000256" key="2">
    <source>
        <dbReference type="ARBA" id="ARBA00022801"/>
    </source>
</evidence>
<dbReference type="SUPFAM" id="SSF52540">
    <property type="entry name" value="P-loop containing nucleoside triphosphate hydrolases"/>
    <property type="match status" value="1"/>
</dbReference>
<dbReference type="InterPro" id="IPR003495">
    <property type="entry name" value="CobW/HypB/UreG_nucleotide-bd"/>
</dbReference>
<feature type="region of interest" description="Disordered" evidence="7">
    <location>
        <begin position="224"/>
        <end position="257"/>
    </location>
</feature>
<accession>A0A2P7SA84</accession>
<dbReference type="AlphaFoldDB" id="A0A2P7SA84"/>
<dbReference type="EMBL" id="PXYL01000008">
    <property type="protein sequence ID" value="PSJ59396.1"/>
    <property type="molecule type" value="Genomic_DNA"/>
</dbReference>
<dbReference type="GO" id="GO:0005737">
    <property type="term" value="C:cytoplasm"/>
    <property type="evidence" value="ECO:0007669"/>
    <property type="project" value="TreeGrafter"/>
</dbReference>
<dbReference type="SMART" id="SM00833">
    <property type="entry name" value="CobW_C"/>
    <property type="match status" value="1"/>
</dbReference>
<comment type="caution">
    <text evidence="9">The sequence shown here is derived from an EMBL/GenBank/DDBJ whole genome shotgun (WGS) entry which is preliminary data.</text>
</comment>
<protein>
    <submittedName>
        <fullName evidence="9">GTP-binding protein</fullName>
    </submittedName>
</protein>
<dbReference type="InterPro" id="IPR027417">
    <property type="entry name" value="P-loop_NTPase"/>
</dbReference>
<evidence type="ECO:0000256" key="1">
    <source>
        <dbReference type="ARBA" id="ARBA00022741"/>
    </source>
</evidence>
<evidence type="ECO:0000313" key="10">
    <source>
        <dbReference type="Proteomes" id="UP000240653"/>
    </source>
</evidence>
<name>A0A2P7SA84_9HYPH</name>
<feature type="compositionally biased region" description="Basic residues" evidence="7">
    <location>
        <begin position="227"/>
        <end position="238"/>
    </location>
</feature>
<feature type="domain" description="CobW C-terminal" evidence="8">
    <location>
        <begin position="257"/>
        <end position="352"/>
    </location>
</feature>
<dbReference type="Pfam" id="PF07683">
    <property type="entry name" value="CobW_C"/>
    <property type="match status" value="1"/>
</dbReference>
<gene>
    <name evidence="9" type="ORF">C7I85_17500</name>
</gene>